<reference evidence="1 2" key="1">
    <citation type="journal article" date="2014" name="Genome Biol. Evol.">
        <title>The genome of the myxosporean Thelohanellus kitauei shows adaptations to nutrient acquisition within its fish host.</title>
        <authorList>
            <person name="Yang Y."/>
            <person name="Xiong J."/>
            <person name="Zhou Z."/>
            <person name="Huo F."/>
            <person name="Miao W."/>
            <person name="Ran C."/>
            <person name="Liu Y."/>
            <person name="Zhang J."/>
            <person name="Feng J."/>
            <person name="Wang M."/>
            <person name="Wang M."/>
            <person name="Wang L."/>
            <person name="Yao B."/>
        </authorList>
    </citation>
    <scope>NUCLEOTIDE SEQUENCE [LARGE SCALE GENOMIC DNA]</scope>
    <source>
        <strain evidence="1">Wuqing</strain>
    </source>
</reference>
<name>A0A0C2JJ62_THEKT</name>
<dbReference type="AlphaFoldDB" id="A0A0C2JJ62"/>
<sequence>MADRLVNSVIVPKTCYISFLPTSDFFQLESYLTLLFPDTSNIKENFIAIKCALNRFGLQHEEFTKIILTPGQLKNVREAIAKVTRELVGSTHEKILEGIESEVCKASSSCSWRNNPFLWGVVECLATSSADATSS</sequence>
<keyword evidence="2" id="KW-1185">Reference proteome</keyword>
<protein>
    <submittedName>
        <fullName evidence="1">Uncharacterized protein</fullName>
    </submittedName>
</protein>
<evidence type="ECO:0000313" key="2">
    <source>
        <dbReference type="Proteomes" id="UP000031668"/>
    </source>
</evidence>
<comment type="caution">
    <text evidence="1">The sequence shown here is derived from an EMBL/GenBank/DDBJ whole genome shotgun (WGS) entry which is preliminary data.</text>
</comment>
<accession>A0A0C2JJ62</accession>
<gene>
    <name evidence="1" type="ORF">RF11_11072</name>
</gene>
<dbReference type="Proteomes" id="UP000031668">
    <property type="component" value="Unassembled WGS sequence"/>
</dbReference>
<organism evidence="1 2">
    <name type="scientific">Thelohanellus kitauei</name>
    <name type="common">Myxosporean</name>
    <dbReference type="NCBI Taxonomy" id="669202"/>
    <lineage>
        <taxon>Eukaryota</taxon>
        <taxon>Metazoa</taxon>
        <taxon>Cnidaria</taxon>
        <taxon>Myxozoa</taxon>
        <taxon>Myxosporea</taxon>
        <taxon>Bivalvulida</taxon>
        <taxon>Platysporina</taxon>
        <taxon>Myxobolidae</taxon>
        <taxon>Thelohanellus</taxon>
    </lineage>
</organism>
<proteinExistence type="predicted"/>
<evidence type="ECO:0000313" key="1">
    <source>
        <dbReference type="EMBL" id="KII69428.1"/>
    </source>
</evidence>
<dbReference type="EMBL" id="JWZT01002428">
    <property type="protein sequence ID" value="KII69428.1"/>
    <property type="molecule type" value="Genomic_DNA"/>
</dbReference>